<proteinExistence type="predicted"/>
<feature type="domain" description="RNase H type-1" evidence="1">
    <location>
        <begin position="12"/>
        <end position="81"/>
    </location>
</feature>
<gene>
    <name evidence="2" type="ORF">FSB_LOCUS60260</name>
</gene>
<reference evidence="2" key="1">
    <citation type="submission" date="2018-02" db="EMBL/GenBank/DDBJ databases">
        <authorList>
            <person name="Cohen D.B."/>
            <person name="Kent A.D."/>
        </authorList>
    </citation>
    <scope>NUCLEOTIDE SEQUENCE</scope>
</reference>
<name>A0A2N9J6B7_FAGSY</name>
<organism evidence="2">
    <name type="scientific">Fagus sylvatica</name>
    <name type="common">Beechnut</name>
    <dbReference type="NCBI Taxonomy" id="28930"/>
    <lineage>
        <taxon>Eukaryota</taxon>
        <taxon>Viridiplantae</taxon>
        <taxon>Streptophyta</taxon>
        <taxon>Embryophyta</taxon>
        <taxon>Tracheophyta</taxon>
        <taxon>Spermatophyta</taxon>
        <taxon>Magnoliopsida</taxon>
        <taxon>eudicotyledons</taxon>
        <taxon>Gunneridae</taxon>
        <taxon>Pentapetalae</taxon>
        <taxon>rosids</taxon>
        <taxon>fabids</taxon>
        <taxon>Fagales</taxon>
        <taxon>Fagaceae</taxon>
        <taxon>Fagus</taxon>
    </lineage>
</organism>
<accession>A0A2N9J6B7</accession>
<dbReference type="AlphaFoldDB" id="A0A2N9J6B7"/>
<dbReference type="EMBL" id="OIVN01006402">
    <property type="protein sequence ID" value="SPD32378.1"/>
    <property type="molecule type" value="Genomic_DNA"/>
</dbReference>
<dbReference type="GO" id="GO:0003676">
    <property type="term" value="F:nucleic acid binding"/>
    <property type="evidence" value="ECO:0007669"/>
    <property type="project" value="InterPro"/>
</dbReference>
<protein>
    <recommendedName>
        <fullName evidence="1">RNase H type-1 domain-containing protein</fullName>
    </recommendedName>
</protein>
<dbReference type="InterPro" id="IPR052929">
    <property type="entry name" value="RNase_H-like_EbsB-rel"/>
</dbReference>
<dbReference type="PANTHER" id="PTHR47074:SF11">
    <property type="entry name" value="REVERSE TRANSCRIPTASE-LIKE PROTEIN"/>
    <property type="match status" value="1"/>
</dbReference>
<evidence type="ECO:0000259" key="1">
    <source>
        <dbReference type="Pfam" id="PF13456"/>
    </source>
</evidence>
<evidence type="ECO:0000313" key="2">
    <source>
        <dbReference type="EMBL" id="SPD32378.1"/>
    </source>
</evidence>
<dbReference type="InterPro" id="IPR002156">
    <property type="entry name" value="RNaseH_domain"/>
</dbReference>
<sequence>MIKLNTDATLFNNSAALVMVARDDRGCVLKVWSKVEPISDPLIAEAAAAMYWVLQQVKVENYSKICIDGDAKLCIDALNGSMTNVWWKIDTFCGIGIGGSVHNRLHIGSTTLLALHGGFSRRQPFLLLLLLLLLSLPM</sequence>
<dbReference type="GO" id="GO:0004523">
    <property type="term" value="F:RNA-DNA hybrid ribonuclease activity"/>
    <property type="evidence" value="ECO:0007669"/>
    <property type="project" value="InterPro"/>
</dbReference>
<dbReference type="Pfam" id="PF13456">
    <property type="entry name" value="RVT_3"/>
    <property type="match status" value="1"/>
</dbReference>
<dbReference type="PANTHER" id="PTHR47074">
    <property type="entry name" value="BNAC02G40300D PROTEIN"/>
    <property type="match status" value="1"/>
</dbReference>